<dbReference type="InterPro" id="IPR011646">
    <property type="entry name" value="KAP_P-loop"/>
</dbReference>
<dbReference type="Proteomes" id="UP000184517">
    <property type="component" value="Unassembled WGS sequence"/>
</dbReference>
<evidence type="ECO:0000313" key="2">
    <source>
        <dbReference type="EMBL" id="SHG53011.1"/>
    </source>
</evidence>
<organism evidence="2 3">
    <name type="scientific">Marinomonas polaris DSM 16579</name>
    <dbReference type="NCBI Taxonomy" id="1122206"/>
    <lineage>
        <taxon>Bacteria</taxon>
        <taxon>Pseudomonadati</taxon>
        <taxon>Pseudomonadota</taxon>
        <taxon>Gammaproteobacteria</taxon>
        <taxon>Oceanospirillales</taxon>
        <taxon>Oceanospirillaceae</taxon>
        <taxon>Marinomonas</taxon>
    </lineage>
</organism>
<name>A0A1M5KJS5_9GAMM</name>
<evidence type="ECO:0000313" key="3">
    <source>
        <dbReference type="Proteomes" id="UP000184517"/>
    </source>
</evidence>
<feature type="domain" description="KAP NTPase" evidence="1">
    <location>
        <begin position="6"/>
        <end position="174"/>
    </location>
</feature>
<dbReference type="Gene3D" id="3.40.50.300">
    <property type="entry name" value="P-loop containing nucleotide triphosphate hydrolases"/>
    <property type="match status" value="1"/>
</dbReference>
<dbReference type="STRING" id="1122206.SAMN02745753_04085"/>
<evidence type="ECO:0000259" key="1">
    <source>
        <dbReference type="Pfam" id="PF07693"/>
    </source>
</evidence>
<keyword evidence="3" id="KW-1185">Reference proteome</keyword>
<dbReference type="RefSeq" id="WP_072841627.1">
    <property type="nucleotide sequence ID" value="NZ_FQVF01000023.1"/>
</dbReference>
<sequence length="615" mass="70397">MTNKATQQIIEQLKDSSHPPIILLDGAWGIGKTHLIYNELCPLIESNPQEFGDYHYVSAFGIKSVTEFQDQIVSLYISNQEEGSKYLDGLTRLSGKLARMCGADASEAGVIQGVISGTTGFLRQKAIQNMKDITLVVDDLERLTDEKLIADIMGTCLRFAEHNKIKIIAVANATAFKDKTKVEKSFSDVIKLTRTTVELCTIIANIYDGKLDVVVEHTFFQTINHAQMHKLDINNLRVLQRAVNRTIKLMNRINLIEGVNEKLCAETLTQHIVLITLYSYVNKLDLDAFVSILDSAQKWQSHRLTAAVASRNGSQNEGEELTKDELQQKALFDQLTSLLNGLACSDTLAEYCFTNLIPELSDEEFIERFQLPRLAKPIDIFKTHTFYSFTSEEEFEEGITQLVDLLFTTPNVNWSDWITCCDTYLFMHERGYFEDANIDELSKRLEERVLEDGVIDLDTVNHSRFPNRGCSSNQISTTNFKKAIDEVNQRSETKQREAITDSFLKDWRYTIYKPQSYIENQAFFHSIDNERLAEAIAQWSAMEIAEFIGFMRQRYRIVNNREKDHLELPALLQLSKQLNLKREYMSGRLKKGVIKELIDELNSAVTTIETRQEQK</sequence>
<proteinExistence type="predicted"/>
<dbReference type="OrthoDB" id="88903at2"/>
<dbReference type="SUPFAM" id="SSF52540">
    <property type="entry name" value="P-loop containing nucleoside triphosphate hydrolases"/>
    <property type="match status" value="1"/>
</dbReference>
<dbReference type="EMBL" id="FQVF01000023">
    <property type="protein sequence ID" value="SHG53011.1"/>
    <property type="molecule type" value="Genomic_DNA"/>
</dbReference>
<dbReference type="AlphaFoldDB" id="A0A1M5KJS5"/>
<reference evidence="3" key="1">
    <citation type="submission" date="2016-11" db="EMBL/GenBank/DDBJ databases">
        <authorList>
            <person name="Varghese N."/>
            <person name="Submissions S."/>
        </authorList>
    </citation>
    <scope>NUCLEOTIDE SEQUENCE [LARGE SCALE GENOMIC DNA]</scope>
    <source>
        <strain evidence="3">DSM 16579</strain>
    </source>
</reference>
<dbReference type="InterPro" id="IPR027417">
    <property type="entry name" value="P-loop_NTPase"/>
</dbReference>
<dbReference type="Pfam" id="PF07693">
    <property type="entry name" value="KAP_NTPase"/>
    <property type="match status" value="1"/>
</dbReference>
<protein>
    <recommendedName>
        <fullName evidence="1">KAP NTPase domain-containing protein</fullName>
    </recommendedName>
</protein>
<gene>
    <name evidence="2" type="ORF">SAMN02745753_04085</name>
</gene>
<accession>A0A1M5KJS5</accession>